<reference evidence="1" key="2">
    <citation type="journal article" date="2015" name="Fish Shellfish Immunol.">
        <title>Early steps in the European eel (Anguilla anguilla)-Vibrio vulnificus interaction in the gills: Role of the RtxA13 toxin.</title>
        <authorList>
            <person name="Callol A."/>
            <person name="Pajuelo D."/>
            <person name="Ebbesson L."/>
            <person name="Teles M."/>
            <person name="MacKenzie S."/>
            <person name="Amaro C."/>
        </authorList>
    </citation>
    <scope>NUCLEOTIDE SEQUENCE</scope>
</reference>
<accession>A0A0E9PQM8</accession>
<dbReference type="EMBL" id="GBXM01101646">
    <property type="protein sequence ID" value="JAH06931.1"/>
    <property type="molecule type" value="Transcribed_RNA"/>
</dbReference>
<proteinExistence type="predicted"/>
<organism evidence="1">
    <name type="scientific">Anguilla anguilla</name>
    <name type="common">European freshwater eel</name>
    <name type="synonym">Muraena anguilla</name>
    <dbReference type="NCBI Taxonomy" id="7936"/>
    <lineage>
        <taxon>Eukaryota</taxon>
        <taxon>Metazoa</taxon>
        <taxon>Chordata</taxon>
        <taxon>Craniata</taxon>
        <taxon>Vertebrata</taxon>
        <taxon>Euteleostomi</taxon>
        <taxon>Actinopterygii</taxon>
        <taxon>Neopterygii</taxon>
        <taxon>Teleostei</taxon>
        <taxon>Anguilliformes</taxon>
        <taxon>Anguillidae</taxon>
        <taxon>Anguilla</taxon>
    </lineage>
</organism>
<evidence type="ECO:0000313" key="1">
    <source>
        <dbReference type="EMBL" id="JAH06931.1"/>
    </source>
</evidence>
<protein>
    <submittedName>
        <fullName evidence="1">Uncharacterized protein</fullName>
    </submittedName>
</protein>
<sequence>MWTSQWRVQTVPGEELKSVKSKFPVKDCFHAFLD</sequence>
<reference evidence="1" key="1">
    <citation type="submission" date="2014-11" db="EMBL/GenBank/DDBJ databases">
        <authorList>
            <person name="Amaro Gonzalez C."/>
        </authorList>
    </citation>
    <scope>NUCLEOTIDE SEQUENCE</scope>
</reference>
<dbReference type="AlphaFoldDB" id="A0A0E9PQM8"/>
<name>A0A0E9PQM8_ANGAN</name>